<dbReference type="InterPro" id="IPR018356">
    <property type="entry name" value="Tscrpt_reg_HTH_DeoR_CS"/>
</dbReference>
<evidence type="ECO:0000313" key="7">
    <source>
        <dbReference type="Proteomes" id="UP000241010"/>
    </source>
</evidence>
<dbReference type="PROSITE" id="PS00894">
    <property type="entry name" value="HTH_DEOR_1"/>
    <property type="match status" value="1"/>
</dbReference>
<dbReference type="Gene3D" id="1.10.10.10">
    <property type="entry name" value="Winged helix-like DNA-binding domain superfamily/Winged helix DNA-binding domain"/>
    <property type="match status" value="1"/>
</dbReference>
<dbReference type="InterPro" id="IPR036390">
    <property type="entry name" value="WH_DNA-bd_sf"/>
</dbReference>
<dbReference type="InterPro" id="IPR050313">
    <property type="entry name" value="Carb_Metab_HTH_regulators"/>
</dbReference>
<protein>
    <submittedName>
        <fullName evidence="6">Glycerol-3-phosphate transcriptional regulator protein</fullName>
    </submittedName>
</protein>
<evidence type="ECO:0000313" key="6">
    <source>
        <dbReference type="EMBL" id="PTE20592.1"/>
    </source>
</evidence>
<dbReference type="SUPFAM" id="SSF100950">
    <property type="entry name" value="NagB/RpiA/CoA transferase-like"/>
    <property type="match status" value="1"/>
</dbReference>
<dbReference type="RefSeq" id="WP_107665005.1">
    <property type="nucleotide sequence ID" value="NZ_PZKG01000095.1"/>
</dbReference>
<accession>A0A2T4JRP4</accession>
<dbReference type="GO" id="GO:0003700">
    <property type="term" value="F:DNA-binding transcription factor activity"/>
    <property type="evidence" value="ECO:0007669"/>
    <property type="project" value="InterPro"/>
</dbReference>
<evidence type="ECO:0000259" key="5">
    <source>
        <dbReference type="PROSITE" id="PS51000"/>
    </source>
</evidence>
<organism evidence="6 7">
    <name type="scientific">Cereibacter changlensis JA139</name>
    <dbReference type="NCBI Taxonomy" id="1188249"/>
    <lineage>
        <taxon>Bacteria</taxon>
        <taxon>Pseudomonadati</taxon>
        <taxon>Pseudomonadota</taxon>
        <taxon>Alphaproteobacteria</taxon>
        <taxon>Rhodobacterales</taxon>
        <taxon>Paracoccaceae</taxon>
        <taxon>Cereibacter</taxon>
    </lineage>
</organism>
<dbReference type="InterPro" id="IPR001034">
    <property type="entry name" value="DeoR_HTH"/>
</dbReference>
<dbReference type="AlphaFoldDB" id="A0A2T4JRP4"/>
<dbReference type="InterPro" id="IPR014036">
    <property type="entry name" value="DeoR-like_C"/>
</dbReference>
<dbReference type="Pfam" id="PF00455">
    <property type="entry name" value="DeoRC"/>
    <property type="match status" value="1"/>
</dbReference>
<dbReference type="SMART" id="SM01134">
    <property type="entry name" value="DeoRC"/>
    <property type="match status" value="1"/>
</dbReference>
<reference evidence="6 7" key="1">
    <citation type="submission" date="2018-03" db="EMBL/GenBank/DDBJ databases">
        <title>Cereibacter changlensis.</title>
        <authorList>
            <person name="Meyer T.E."/>
            <person name="Miller S."/>
            <person name="Lodha T."/>
            <person name="Gandham S."/>
            <person name="Chintalapati S."/>
            <person name="Chintalapati V.R."/>
        </authorList>
    </citation>
    <scope>NUCLEOTIDE SEQUENCE [LARGE SCALE GENOMIC DNA]</scope>
    <source>
        <strain evidence="6 7">JA139</strain>
    </source>
</reference>
<dbReference type="SUPFAM" id="SSF46785">
    <property type="entry name" value="Winged helix' DNA-binding domain"/>
    <property type="match status" value="1"/>
</dbReference>
<dbReference type="InterPro" id="IPR037171">
    <property type="entry name" value="NagB/RpiA_transferase-like"/>
</dbReference>
<dbReference type="PRINTS" id="PR00037">
    <property type="entry name" value="HTHLACR"/>
</dbReference>
<dbReference type="EMBL" id="PZKG01000095">
    <property type="protein sequence ID" value="PTE20592.1"/>
    <property type="molecule type" value="Genomic_DNA"/>
</dbReference>
<dbReference type="PROSITE" id="PS51000">
    <property type="entry name" value="HTH_DEOR_2"/>
    <property type="match status" value="1"/>
</dbReference>
<keyword evidence="4" id="KW-0804">Transcription</keyword>
<proteinExistence type="predicted"/>
<evidence type="ECO:0000256" key="3">
    <source>
        <dbReference type="ARBA" id="ARBA00023125"/>
    </source>
</evidence>
<dbReference type="GO" id="GO:0003677">
    <property type="term" value="F:DNA binding"/>
    <property type="evidence" value="ECO:0007669"/>
    <property type="project" value="UniProtKB-KW"/>
</dbReference>
<evidence type="ECO:0000256" key="2">
    <source>
        <dbReference type="ARBA" id="ARBA00023015"/>
    </source>
</evidence>
<dbReference type="InterPro" id="IPR036388">
    <property type="entry name" value="WH-like_DNA-bd_sf"/>
</dbReference>
<comment type="caution">
    <text evidence="6">The sequence shown here is derived from an EMBL/GenBank/DDBJ whole genome shotgun (WGS) entry which is preliminary data.</text>
</comment>
<keyword evidence="1" id="KW-0678">Repressor</keyword>
<sequence length="257" mass="27651">MQDADKKTRRHSELLAHLHQHHFISLEDISSRFAVTSQTARRDLITLEEAGKVVRRHGGATLAEPPIDPVTYRRRRIEHAAGKARIGRRVAELVGDGAALFLDTGTTCEAVAAELTTRRDLRVVTYSLRSATLLSEVESASVAVPGGFVRHVDAGVLSHGTEDFVRRFRFDAAVISVSGIDAGGEMGDDDPGEVLAVRAAMQRADRTILAVDSSKFGRRALVCLGSIADVDILVTDVAPPPELRALLEAGGVTVEVC</sequence>
<dbReference type="SMART" id="SM00420">
    <property type="entry name" value="HTH_DEOR"/>
    <property type="match status" value="1"/>
</dbReference>
<dbReference type="PANTHER" id="PTHR30363:SF4">
    <property type="entry name" value="GLYCEROL-3-PHOSPHATE REGULON REPRESSOR"/>
    <property type="match status" value="1"/>
</dbReference>
<dbReference type="OrthoDB" id="31600at2"/>
<dbReference type="Proteomes" id="UP000241010">
    <property type="component" value="Unassembled WGS sequence"/>
</dbReference>
<feature type="domain" description="HTH deoR-type" evidence="5">
    <location>
        <begin position="7"/>
        <end position="62"/>
    </location>
</feature>
<keyword evidence="2" id="KW-0805">Transcription regulation</keyword>
<dbReference type="PANTHER" id="PTHR30363">
    <property type="entry name" value="HTH-TYPE TRANSCRIPTIONAL REGULATOR SRLR-RELATED"/>
    <property type="match status" value="1"/>
</dbReference>
<dbReference type="Gene3D" id="3.30.750.70">
    <property type="entry name" value="4-hydroxybutyrate coenzyme like domains"/>
    <property type="match status" value="1"/>
</dbReference>
<evidence type="ECO:0000256" key="1">
    <source>
        <dbReference type="ARBA" id="ARBA00022491"/>
    </source>
</evidence>
<dbReference type="Pfam" id="PF08220">
    <property type="entry name" value="HTH_DeoR"/>
    <property type="match status" value="1"/>
</dbReference>
<name>A0A2T4JRP4_9RHOB</name>
<evidence type="ECO:0000256" key="4">
    <source>
        <dbReference type="ARBA" id="ARBA00023163"/>
    </source>
</evidence>
<keyword evidence="3" id="KW-0238">DNA-binding</keyword>
<gene>
    <name evidence="6" type="ORF">C5F48_16685</name>
</gene>
<keyword evidence="7" id="KW-1185">Reference proteome</keyword>